<accession>A0A0C9YXQ8</accession>
<proteinExistence type="predicted"/>
<keyword evidence="1" id="KW-0472">Membrane</keyword>
<dbReference type="HOGENOM" id="CLU_099534_1_0_1"/>
<name>A0A0C9YXQ8_9AGAM</name>
<evidence type="ECO:0000313" key="2">
    <source>
        <dbReference type="EMBL" id="KIK29905.1"/>
    </source>
</evidence>
<evidence type="ECO:0000313" key="3">
    <source>
        <dbReference type="Proteomes" id="UP000054018"/>
    </source>
</evidence>
<feature type="transmembrane region" description="Helical" evidence="1">
    <location>
        <begin position="37"/>
        <end position="58"/>
    </location>
</feature>
<sequence length="151" mass="16778">MRLTFVAIVVNTAFSASLFTLFVVLLALSTKESRRRLVFRLNVLAICLVLTMGILVGFSNGKVILNPFYSLPASVPIAGVFFTFLPPLLCDSILLTRLFALYPPSSTRPAILLKIFAFPFCIKCARVVVLVRYVVDVFRVHVVNLHTESSL</sequence>
<feature type="transmembrane region" description="Helical" evidence="1">
    <location>
        <begin position="6"/>
        <end position="28"/>
    </location>
</feature>
<reference evidence="2 3" key="1">
    <citation type="submission" date="2014-04" db="EMBL/GenBank/DDBJ databases">
        <authorList>
            <consortium name="DOE Joint Genome Institute"/>
            <person name="Kuo A."/>
            <person name="Kohler A."/>
            <person name="Costa M.D."/>
            <person name="Nagy L.G."/>
            <person name="Floudas D."/>
            <person name="Copeland A."/>
            <person name="Barry K.W."/>
            <person name="Cichocki N."/>
            <person name="Veneault-Fourrey C."/>
            <person name="LaButti K."/>
            <person name="Lindquist E.A."/>
            <person name="Lipzen A."/>
            <person name="Lundell T."/>
            <person name="Morin E."/>
            <person name="Murat C."/>
            <person name="Sun H."/>
            <person name="Tunlid A."/>
            <person name="Henrissat B."/>
            <person name="Grigoriev I.V."/>
            <person name="Hibbett D.S."/>
            <person name="Martin F."/>
            <person name="Nordberg H.P."/>
            <person name="Cantor M.N."/>
            <person name="Hua S.X."/>
        </authorList>
    </citation>
    <scope>NUCLEOTIDE SEQUENCE [LARGE SCALE GENOMIC DNA]</scope>
    <source>
        <strain evidence="2 3">441</strain>
    </source>
</reference>
<reference evidence="3" key="2">
    <citation type="submission" date="2015-01" db="EMBL/GenBank/DDBJ databases">
        <title>Evolutionary Origins and Diversification of the Mycorrhizal Mutualists.</title>
        <authorList>
            <consortium name="DOE Joint Genome Institute"/>
            <consortium name="Mycorrhizal Genomics Consortium"/>
            <person name="Kohler A."/>
            <person name="Kuo A."/>
            <person name="Nagy L.G."/>
            <person name="Floudas D."/>
            <person name="Copeland A."/>
            <person name="Barry K.W."/>
            <person name="Cichocki N."/>
            <person name="Veneault-Fourrey C."/>
            <person name="LaButti K."/>
            <person name="Lindquist E.A."/>
            <person name="Lipzen A."/>
            <person name="Lundell T."/>
            <person name="Morin E."/>
            <person name="Murat C."/>
            <person name="Riley R."/>
            <person name="Ohm R."/>
            <person name="Sun H."/>
            <person name="Tunlid A."/>
            <person name="Henrissat B."/>
            <person name="Grigoriev I.V."/>
            <person name="Hibbett D.S."/>
            <person name="Martin F."/>
        </authorList>
    </citation>
    <scope>NUCLEOTIDE SEQUENCE [LARGE SCALE GENOMIC DNA]</scope>
    <source>
        <strain evidence="3">441</strain>
    </source>
</reference>
<feature type="transmembrane region" description="Helical" evidence="1">
    <location>
        <begin position="111"/>
        <end position="135"/>
    </location>
</feature>
<keyword evidence="3" id="KW-1185">Reference proteome</keyword>
<protein>
    <submittedName>
        <fullName evidence="2">Uncharacterized protein</fullName>
    </submittedName>
</protein>
<dbReference type="Proteomes" id="UP000054018">
    <property type="component" value="Unassembled WGS sequence"/>
</dbReference>
<keyword evidence="1" id="KW-1133">Transmembrane helix</keyword>
<evidence type="ECO:0000256" key="1">
    <source>
        <dbReference type="SAM" id="Phobius"/>
    </source>
</evidence>
<dbReference type="OrthoDB" id="2683248at2759"/>
<dbReference type="EMBL" id="KN833688">
    <property type="protein sequence ID" value="KIK29905.1"/>
    <property type="molecule type" value="Genomic_DNA"/>
</dbReference>
<keyword evidence="1" id="KW-0812">Transmembrane</keyword>
<gene>
    <name evidence="2" type="ORF">PISMIDRAFT_671890</name>
</gene>
<dbReference type="AlphaFoldDB" id="A0A0C9YXQ8"/>
<organism evidence="2 3">
    <name type="scientific">Pisolithus microcarpus 441</name>
    <dbReference type="NCBI Taxonomy" id="765257"/>
    <lineage>
        <taxon>Eukaryota</taxon>
        <taxon>Fungi</taxon>
        <taxon>Dikarya</taxon>
        <taxon>Basidiomycota</taxon>
        <taxon>Agaricomycotina</taxon>
        <taxon>Agaricomycetes</taxon>
        <taxon>Agaricomycetidae</taxon>
        <taxon>Boletales</taxon>
        <taxon>Sclerodermatineae</taxon>
        <taxon>Pisolithaceae</taxon>
        <taxon>Pisolithus</taxon>
    </lineage>
</organism>